<dbReference type="Pfam" id="PF01926">
    <property type="entry name" value="MMR_HSR1"/>
    <property type="match status" value="1"/>
</dbReference>
<feature type="region of interest" description="Disordered" evidence="5">
    <location>
        <begin position="558"/>
        <end position="607"/>
    </location>
</feature>
<comment type="caution">
    <text evidence="7">The sequence shown here is derived from an EMBL/GenBank/DDBJ whole genome shotgun (WGS) entry which is preliminary data.</text>
</comment>
<evidence type="ECO:0000256" key="2">
    <source>
        <dbReference type="ARBA" id="ARBA00023134"/>
    </source>
</evidence>
<dbReference type="GeneID" id="77726322"/>
<feature type="region of interest" description="Disordered" evidence="5">
    <location>
        <begin position="1"/>
        <end position="53"/>
    </location>
</feature>
<feature type="compositionally biased region" description="Basic and acidic residues" evidence="5">
    <location>
        <begin position="11"/>
        <end position="34"/>
    </location>
</feature>
<organism evidence="7 8">
    <name type="scientific">Dioszegia hungarica</name>
    <dbReference type="NCBI Taxonomy" id="4972"/>
    <lineage>
        <taxon>Eukaryota</taxon>
        <taxon>Fungi</taxon>
        <taxon>Dikarya</taxon>
        <taxon>Basidiomycota</taxon>
        <taxon>Agaricomycotina</taxon>
        <taxon>Tremellomycetes</taxon>
        <taxon>Tremellales</taxon>
        <taxon>Bulleribasidiaceae</taxon>
        <taxon>Dioszegia</taxon>
    </lineage>
</organism>
<feature type="region of interest" description="Disordered" evidence="5">
    <location>
        <begin position="625"/>
        <end position="647"/>
    </location>
</feature>
<keyword evidence="1" id="KW-0547">Nucleotide-binding</keyword>
<evidence type="ECO:0000256" key="3">
    <source>
        <dbReference type="ARBA" id="ARBA00037770"/>
    </source>
</evidence>
<feature type="domain" description="G" evidence="6">
    <location>
        <begin position="364"/>
        <end position="420"/>
    </location>
</feature>
<evidence type="ECO:0000313" key="8">
    <source>
        <dbReference type="Proteomes" id="UP001164286"/>
    </source>
</evidence>
<keyword evidence="8" id="KW-1185">Reference proteome</keyword>
<proteinExistence type="predicted"/>
<dbReference type="EMBL" id="JAKWFO010000005">
    <property type="protein sequence ID" value="KAI9636161.1"/>
    <property type="molecule type" value="Genomic_DNA"/>
</dbReference>
<dbReference type="InterPro" id="IPR043358">
    <property type="entry name" value="GNL1-like"/>
</dbReference>
<dbReference type="PANTHER" id="PTHR45709:SF3">
    <property type="entry name" value="GUANINE NUCLEOTIDE-BINDING PROTEIN-LIKE 1"/>
    <property type="match status" value="1"/>
</dbReference>
<dbReference type="GO" id="GO:0003924">
    <property type="term" value="F:GTPase activity"/>
    <property type="evidence" value="ECO:0007669"/>
    <property type="project" value="InterPro"/>
</dbReference>
<dbReference type="PANTHER" id="PTHR45709">
    <property type="entry name" value="LARGE SUBUNIT GTPASE 1 HOMOLOG-RELATED"/>
    <property type="match status" value="1"/>
</dbReference>
<dbReference type="Gene3D" id="3.40.50.300">
    <property type="entry name" value="P-loop containing nucleotide triphosphate hydrolases"/>
    <property type="match status" value="1"/>
</dbReference>
<dbReference type="SUPFAM" id="SSF52540">
    <property type="entry name" value="P-loop containing nucleoside triphosphate hydrolases"/>
    <property type="match status" value="1"/>
</dbReference>
<evidence type="ECO:0000259" key="6">
    <source>
        <dbReference type="Pfam" id="PF01926"/>
    </source>
</evidence>
<dbReference type="GO" id="GO:0005525">
    <property type="term" value="F:GTP binding"/>
    <property type="evidence" value="ECO:0007669"/>
    <property type="project" value="UniProtKB-KW"/>
</dbReference>
<dbReference type="PRINTS" id="PR00326">
    <property type="entry name" value="GTP1OBG"/>
</dbReference>
<feature type="compositionally biased region" description="Low complexity" evidence="5">
    <location>
        <begin position="633"/>
        <end position="647"/>
    </location>
</feature>
<dbReference type="InterPro" id="IPR006073">
    <property type="entry name" value="GTP-bd"/>
</dbReference>
<name>A0AA38HBT3_9TREE</name>
<dbReference type="AlphaFoldDB" id="A0AA38HBT3"/>
<dbReference type="InterPro" id="IPR027417">
    <property type="entry name" value="P-loop_NTPase"/>
</dbReference>
<dbReference type="RefSeq" id="XP_052945938.1">
    <property type="nucleotide sequence ID" value="XM_053087121.1"/>
</dbReference>
<evidence type="ECO:0000256" key="4">
    <source>
        <dbReference type="ARBA" id="ARBA00039902"/>
    </source>
</evidence>
<evidence type="ECO:0000256" key="1">
    <source>
        <dbReference type="ARBA" id="ARBA00022741"/>
    </source>
</evidence>
<gene>
    <name evidence="7" type="ORF">MKK02DRAFT_25949</name>
</gene>
<protein>
    <recommendedName>
        <fullName evidence="4">Guanine nucleotide-binding protein-like 1</fullName>
    </recommendedName>
</protein>
<evidence type="ECO:0000313" key="7">
    <source>
        <dbReference type="EMBL" id="KAI9636161.1"/>
    </source>
</evidence>
<evidence type="ECO:0000256" key="5">
    <source>
        <dbReference type="SAM" id="MobiDB-lite"/>
    </source>
</evidence>
<feature type="region of interest" description="Disordered" evidence="5">
    <location>
        <begin position="151"/>
        <end position="176"/>
    </location>
</feature>
<sequence length="647" mass="71844">MPRPIAFSAKQKREQLQDKRAVKRGELDPSEVRYARNPAGNYRTGANHRPDPAEVDASATRLHSRFIAMTPEFLERTRDLAHTSLLGRPLENEVAIFPAEWMERDERRLGCPARPAFIAGQTKDEVERNEVESYDQWLRETRAITEGWVGSQGIKEEEDDESQVDAPGTSATPTLRSPTWFETDLEVWRQLWRVTESSQILLLLADARCPALHLPTSLRSYFQSLRPHKEVILVLTKSDLVEPAALAGWKQWVRTWWAQGYTSEEGAGRAVQVITVQSFDDDGDTSEYIARRRPNLPRTSRLQLIDALQVAHGRLRSRSAPLDSKDPSTAARPMESDVDWAELSDSLSPSLDLQIVARKADPLTVGLIGQPNVGKSSLLNAVLGETRVRAGRSAGKTKHFQTMFWGSKKEVRFVDCPGLVCPSLVGMELQALCGVLPIPRIPSLPACVLTAARLLPLEQIFAIPYPPSPIEKDEYEHKRTWRGVRKSPSPELLDDAPIAEQWTAWKIIEGRALDRGYLTAKTGRPDGNRAATGMMLALAEGRVRWCFYPPGSVVERQGRGMWSGGPAPAEPAKHSSGSEGETSRWQRRSKRSSSSEETVIGDGESDVDEDLRVWARVGAIRFSALQLEEDTASEGGSSDSAGESFSG</sequence>
<comment type="function">
    <text evidence="3">Possible regulatory or functional link with the histocompatibility cluster.</text>
</comment>
<accession>A0AA38HBT3</accession>
<reference evidence="7" key="1">
    <citation type="journal article" date="2022" name="G3 (Bethesda)">
        <title>High quality genome of the basidiomycete yeast Dioszegia hungarica PDD-24b-2 isolated from cloud water.</title>
        <authorList>
            <person name="Jarrige D."/>
            <person name="Haridas S."/>
            <person name="Bleykasten-Grosshans C."/>
            <person name="Joly M."/>
            <person name="Nadalig T."/>
            <person name="Sancelme M."/>
            <person name="Vuilleumier S."/>
            <person name="Grigoriev I.V."/>
            <person name="Amato P."/>
            <person name="Bringel F."/>
        </authorList>
    </citation>
    <scope>NUCLEOTIDE SEQUENCE</scope>
    <source>
        <strain evidence="7">PDD-24b-2</strain>
    </source>
</reference>
<keyword evidence="2" id="KW-0342">GTP-binding</keyword>
<dbReference type="Proteomes" id="UP001164286">
    <property type="component" value="Unassembled WGS sequence"/>
</dbReference>